<keyword evidence="3" id="KW-1185">Reference proteome</keyword>
<sequence length="111" mass="11864">MASPRTVHPVRATRPSPTPAQLSPQASDVPTPASATDVPTHTIHLNGNDYLATAVMTEIFRRRAQRIVDRGESELVPLLHSRGVELLLITPTTDVAVVPIEIGGGATLRLT</sequence>
<name>A0ABS2L8Z2_9MICO</name>
<protein>
    <submittedName>
        <fullName evidence="2">Uncharacterized protein</fullName>
    </submittedName>
</protein>
<evidence type="ECO:0000313" key="2">
    <source>
        <dbReference type="EMBL" id="MBM7473568.1"/>
    </source>
</evidence>
<dbReference type="EMBL" id="JAFBBU010000001">
    <property type="protein sequence ID" value="MBM7473568.1"/>
    <property type="molecule type" value="Genomic_DNA"/>
</dbReference>
<proteinExistence type="predicted"/>
<gene>
    <name evidence="2" type="ORF">JOE66_003202</name>
</gene>
<organism evidence="2 3">
    <name type="scientific">Subtercola frigoramans</name>
    <dbReference type="NCBI Taxonomy" id="120298"/>
    <lineage>
        <taxon>Bacteria</taxon>
        <taxon>Bacillati</taxon>
        <taxon>Actinomycetota</taxon>
        <taxon>Actinomycetes</taxon>
        <taxon>Micrococcales</taxon>
        <taxon>Microbacteriaceae</taxon>
        <taxon>Subtercola</taxon>
    </lineage>
</organism>
<feature type="compositionally biased region" description="Polar residues" evidence="1">
    <location>
        <begin position="19"/>
        <end position="37"/>
    </location>
</feature>
<evidence type="ECO:0000256" key="1">
    <source>
        <dbReference type="SAM" id="MobiDB-lite"/>
    </source>
</evidence>
<dbReference type="Proteomes" id="UP000776164">
    <property type="component" value="Unassembled WGS sequence"/>
</dbReference>
<dbReference type="RefSeq" id="WP_205111129.1">
    <property type="nucleotide sequence ID" value="NZ_BAAAHT010000001.1"/>
</dbReference>
<accession>A0ABS2L8Z2</accession>
<evidence type="ECO:0000313" key="3">
    <source>
        <dbReference type="Proteomes" id="UP000776164"/>
    </source>
</evidence>
<comment type="caution">
    <text evidence="2">The sequence shown here is derived from an EMBL/GenBank/DDBJ whole genome shotgun (WGS) entry which is preliminary data.</text>
</comment>
<feature type="region of interest" description="Disordered" evidence="1">
    <location>
        <begin position="1"/>
        <end position="37"/>
    </location>
</feature>
<reference evidence="2 3" key="1">
    <citation type="submission" date="2021-01" db="EMBL/GenBank/DDBJ databases">
        <title>Sequencing the genomes of 1000 actinobacteria strains.</title>
        <authorList>
            <person name="Klenk H.-P."/>
        </authorList>
    </citation>
    <scope>NUCLEOTIDE SEQUENCE [LARGE SCALE GENOMIC DNA]</scope>
    <source>
        <strain evidence="2 3">DSM 13057</strain>
    </source>
</reference>